<sequence length="129" mass="14201">MSTYTTREQAVAVFSHLFEIMLRDETFTSTMRRDGLSVRFVHTAPEFEMYVDPDGVRIDDSPATAALAIKMSCDTAHALWSGHLLMPVAVAMGRIRIKGSVAKVIEFAPLLQPAFDRYPAIAREAGVAA</sequence>
<gene>
    <name evidence="1" type="ORF">FH969_05800</name>
</gene>
<dbReference type="InterPro" id="IPR036527">
    <property type="entry name" value="SCP2_sterol-bd_dom_sf"/>
</dbReference>
<comment type="caution">
    <text evidence="1">The sequence shown here is derived from an EMBL/GenBank/DDBJ whole genome shotgun (WGS) entry which is preliminary data.</text>
</comment>
<accession>A0A5C5BC99</accession>
<proteinExistence type="predicted"/>
<dbReference type="Proteomes" id="UP000313849">
    <property type="component" value="Unassembled WGS sequence"/>
</dbReference>
<keyword evidence="2" id="KW-1185">Reference proteome</keyword>
<dbReference type="AlphaFoldDB" id="A0A5C5BC99"/>
<dbReference type="RefSeq" id="WP_139986455.1">
    <property type="nucleotide sequence ID" value="NZ_VENP01000015.1"/>
</dbReference>
<organism evidence="1 2">
    <name type="scientific">Miniimonas arenae</name>
    <dbReference type="NCBI Taxonomy" id="676201"/>
    <lineage>
        <taxon>Bacteria</taxon>
        <taxon>Bacillati</taxon>
        <taxon>Actinomycetota</taxon>
        <taxon>Actinomycetes</taxon>
        <taxon>Micrococcales</taxon>
        <taxon>Beutenbergiaceae</taxon>
        <taxon>Miniimonas</taxon>
    </lineage>
</organism>
<dbReference type="SUPFAM" id="SSF55718">
    <property type="entry name" value="SCP-like"/>
    <property type="match status" value="1"/>
</dbReference>
<reference evidence="1 2" key="1">
    <citation type="submission" date="2019-06" db="EMBL/GenBank/DDBJ databases">
        <title>Draft genome sequence of Miniimonas arenae KCTC 19750T isolated from sea sand.</title>
        <authorList>
            <person name="Park S.-J."/>
        </authorList>
    </citation>
    <scope>NUCLEOTIDE SEQUENCE [LARGE SCALE GENOMIC DNA]</scope>
    <source>
        <strain evidence="1 2">KCTC 19750</strain>
    </source>
</reference>
<dbReference type="Gene3D" id="3.30.1050.10">
    <property type="entry name" value="SCP2 sterol-binding domain"/>
    <property type="match status" value="1"/>
</dbReference>
<evidence type="ECO:0000313" key="1">
    <source>
        <dbReference type="EMBL" id="TNU75808.1"/>
    </source>
</evidence>
<protein>
    <recommendedName>
        <fullName evidence="3">SCP2 sterol-binding domain-containing protein</fullName>
    </recommendedName>
</protein>
<name>A0A5C5BC99_9MICO</name>
<evidence type="ECO:0000313" key="2">
    <source>
        <dbReference type="Proteomes" id="UP000313849"/>
    </source>
</evidence>
<dbReference type="EMBL" id="VENP01000015">
    <property type="protein sequence ID" value="TNU75808.1"/>
    <property type="molecule type" value="Genomic_DNA"/>
</dbReference>
<dbReference type="OrthoDB" id="5244214at2"/>
<evidence type="ECO:0008006" key="3">
    <source>
        <dbReference type="Google" id="ProtNLM"/>
    </source>
</evidence>